<dbReference type="EMBL" id="JAGMUU010000047">
    <property type="protein sequence ID" value="KAH7113156.1"/>
    <property type="molecule type" value="Genomic_DNA"/>
</dbReference>
<protein>
    <submittedName>
        <fullName evidence="1">Uncharacterized protein</fullName>
    </submittedName>
</protein>
<evidence type="ECO:0000313" key="1">
    <source>
        <dbReference type="EMBL" id="KAH7113156.1"/>
    </source>
</evidence>
<dbReference type="Proteomes" id="UP000717696">
    <property type="component" value="Unassembled WGS sequence"/>
</dbReference>
<comment type="caution">
    <text evidence="1">The sequence shown here is derived from an EMBL/GenBank/DDBJ whole genome shotgun (WGS) entry which is preliminary data.</text>
</comment>
<organism evidence="1 2">
    <name type="scientific">Dactylonectria estremocensis</name>
    <dbReference type="NCBI Taxonomy" id="1079267"/>
    <lineage>
        <taxon>Eukaryota</taxon>
        <taxon>Fungi</taxon>
        <taxon>Dikarya</taxon>
        <taxon>Ascomycota</taxon>
        <taxon>Pezizomycotina</taxon>
        <taxon>Sordariomycetes</taxon>
        <taxon>Hypocreomycetidae</taxon>
        <taxon>Hypocreales</taxon>
        <taxon>Nectriaceae</taxon>
        <taxon>Dactylonectria</taxon>
    </lineage>
</organism>
<name>A0A9P9D690_9HYPO</name>
<reference evidence="1" key="1">
    <citation type="journal article" date="2021" name="Nat. Commun.">
        <title>Genetic determinants of endophytism in the Arabidopsis root mycobiome.</title>
        <authorList>
            <person name="Mesny F."/>
            <person name="Miyauchi S."/>
            <person name="Thiergart T."/>
            <person name="Pickel B."/>
            <person name="Atanasova L."/>
            <person name="Karlsson M."/>
            <person name="Huettel B."/>
            <person name="Barry K.W."/>
            <person name="Haridas S."/>
            <person name="Chen C."/>
            <person name="Bauer D."/>
            <person name="Andreopoulos W."/>
            <person name="Pangilinan J."/>
            <person name="LaButti K."/>
            <person name="Riley R."/>
            <person name="Lipzen A."/>
            <person name="Clum A."/>
            <person name="Drula E."/>
            <person name="Henrissat B."/>
            <person name="Kohler A."/>
            <person name="Grigoriev I.V."/>
            <person name="Martin F.M."/>
            <person name="Hacquard S."/>
        </authorList>
    </citation>
    <scope>NUCLEOTIDE SEQUENCE</scope>
    <source>
        <strain evidence="1">MPI-CAGE-AT-0021</strain>
    </source>
</reference>
<sequence>MPPMQVSMTDDPTFHAQLEFNLFKLRAMLSGEPASEMTPEKMDLLETLKAMFKELKQGVEIQHKDTATLLIYTAEATIHMSTGLGWGGLVTGMFRMTITPLGASTREEEIGRTIEGGAGGGLSFRATILGCGVEAYGMLIISVLINLGSGSAGLGLAAQVGFRIGIRSWLTVDINTEAKGTVLFVPCRRLLGSPPTLQDAPLTTWGVFQFTVAIDVCICLVVDISIEESWETSSKFNNGPCELEEFGTIP</sequence>
<evidence type="ECO:0000313" key="2">
    <source>
        <dbReference type="Proteomes" id="UP000717696"/>
    </source>
</evidence>
<keyword evidence="2" id="KW-1185">Reference proteome</keyword>
<dbReference type="AlphaFoldDB" id="A0A9P9D690"/>
<accession>A0A9P9D690</accession>
<proteinExistence type="predicted"/>
<gene>
    <name evidence="1" type="ORF">B0J13DRAFT_657352</name>
</gene>